<dbReference type="InterPro" id="IPR002347">
    <property type="entry name" value="SDR_fam"/>
</dbReference>
<reference evidence="12" key="2">
    <citation type="submission" date="2018-07" db="EMBL/GenBank/DDBJ databases">
        <authorList>
            <person name="Quirk P.G."/>
            <person name="Krulwich T.A."/>
        </authorList>
    </citation>
    <scope>NUCLEOTIDE SEQUENCE</scope>
</reference>
<dbReference type="InterPro" id="IPR036291">
    <property type="entry name" value="NAD(P)-bd_dom_sf"/>
</dbReference>
<dbReference type="InterPro" id="IPR002539">
    <property type="entry name" value="MaoC-like_dom"/>
</dbReference>
<evidence type="ECO:0000256" key="7">
    <source>
        <dbReference type="ARBA" id="ARBA00023140"/>
    </source>
</evidence>
<feature type="domain" description="Ketoreductase" evidence="10">
    <location>
        <begin position="11"/>
        <end position="203"/>
    </location>
</feature>
<proteinExistence type="inferred from homology"/>
<dbReference type="SMART" id="SM00822">
    <property type="entry name" value="PKS_KR"/>
    <property type="match status" value="1"/>
</dbReference>
<dbReference type="PRINTS" id="PR00080">
    <property type="entry name" value="SDRFAMILY"/>
</dbReference>
<evidence type="ECO:0000259" key="10">
    <source>
        <dbReference type="SMART" id="SM00822"/>
    </source>
</evidence>
<dbReference type="UniPathway" id="UPA00659"/>
<dbReference type="Pfam" id="PF02036">
    <property type="entry name" value="SCP2"/>
    <property type="match status" value="2"/>
</dbReference>
<dbReference type="Pfam" id="PF01575">
    <property type="entry name" value="MaoC_dehydratas"/>
    <property type="match status" value="1"/>
</dbReference>
<comment type="subcellular location">
    <subcellularLocation>
        <location evidence="1">Peroxisome</location>
    </subcellularLocation>
</comment>
<dbReference type="PANTHER" id="PTHR45024">
    <property type="entry name" value="DEHYDROGENASES, SHORT CHAIN"/>
    <property type="match status" value="1"/>
</dbReference>
<accession>A0A336LWL1</accession>
<dbReference type="FunFam" id="3.40.50.720:FF:000185">
    <property type="entry name" value="peroxisomal multifunctional enzyme type 2"/>
    <property type="match status" value="1"/>
</dbReference>
<gene>
    <name evidence="12" type="primary">CSON006813</name>
</gene>
<dbReference type="EMBL" id="UFQT01000257">
    <property type="protein sequence ID" value="SSX22442.1"/>
    <property type="molecule type" value="Genomic_DNA"/>
</dbReference>
<dbReference type="GO" id="GO:0005777">
    <property type="term" value="C:peroxisome"/>
    <property type="evidence" value="ECO:0007669"/>
    <property type="project" value="UniProtKB-SubCell"/>
</dbReference>
<dbReference type="PROSITE" id="PS00061">
    <property type="entry name" value="ADH_SHORT"/>
    <property type="match status" value="1"/>
</dbReference>
<evidence type="ECO:0000256" key="1">
    <source>
        <dbReference type="ARBA" id="ARBA00004275"/>
    </source>
</evidence>
<dbReference type="AlphaFoldDB" id="A0A336LWL1"/>
<evidence type="ECO:0000256" key="4">
    <source>
        <dbReference type="ARBA" id="ARBA00022832"/>
    </source>
</evidence>
<name>A0A336LWL1_CULSO</name>
<evidence type="ECO:0000256" key="5">
    <source>
        <dbReference type="ARBA" id="ARBA00023002"/>
    </source>
</evidence>
<dbReference type="PRINTS" id="PR00081">
    <property type="entry name" value="GDHRDH"/>
</dbReference>
<dbReference type="SUPFAM" id="SSF54637">
    <property type="entry name" value="Thioesterase/thiol ester dehydrase-isomerase"/>
    <property type="match status" value="2"/>
</dbReference>
<keyword evidence="6" id="KW-0443">Lipid metabolism</keyword>
<dbReference type="InterPro" id="IPR036527">
    <property type="entry name" value="SCP2_sterol-bd_dom_sf"/>
</dbReference>
<dbReference type="InterPro" id="IPR029069">
    <property type="entry name" value="HotDog_dom_sf"/>
</dbReference>
<dbReference type="Pfam" id="PF22622">
    <property type="entry name" value="MFE-2_hydrat-2_N"/>
    <property type="match status" value="1"/>
</dbReference>
<keyword evidence="7" id="KW-0576">Peroxisome</keyword>
<dbReference type="EMBL" id="UFQS01000257">
    <property type="protein sequence ID" value="SSX02065.1"/>
    <property type="molecule type" value="Genomic_DNA"/>
</dbReference>
<evidence type="ECO:0000313" key="12">
    <source>
        <dbReference type="EMBL" id="SSX22442.1"/>
    </source>
</evidence>
<dbReference type="SUPFAM" id="SSF51735">
    <property type="entry name" value="NAD(P)-binding Rossmann-fold domains"/>
    <property type="match status" value="1"/>
</dbReference>
<dbReference type="CDD" id="cd05353">
    <property type="entry name" value="hydroxyacyl-CoA-like_DH_SDR_c-like"/>
    <property type="match status" value="1"/>
</dbReference>
<evidence type="ECO:0000256" key="8">
    <source>
        <dbReference type="ARBA" id="ARBA00023239"/>
    </source>
</evidence>
<dbReference type="InterPro" id="IPR057326">
    <property type="entry name" value="KR_dom"/>
</dbReference>
<evidence type="ECO:0000256" key="3">
    <source>
        <dbReference type="ARBA" id="ARBA00006484"/>
    </source>
</evidence>
<dbReference type="GO" id="GO:0016491">
    <property type="term" value="F:oxidoreductase activity"/>
    <property type="evidence" value="ECO:0007669"/>
    <property type="project" value="UniProtKB-KW"/>
</dbReference>
<dbReference type="GO" id="GO:0006635">
    <property type="term" value="P:fatty acid beta-oxidation"/>
    <property type="evidence" value="ECO:0007669"/>
    <property type="project" value="UniProtKB-UniPathway"/>
</dbReference>
<evidence type="ECO:0000256" key="6">
    <source>
        <dbReference type="ARBA" id="ARBA00023098"/>
    </source>
</evidence>
<keyword evidence="4" id="KW-0276">Fatty acid metabolism</keyword>
<keyword evidence="5" id="KW-0560">Oxidoreductase</keyword>
<organism evidence="12">
    <name type="scientific">Culicoides sonorensis</name>
    <name type="common">Biting midge</name>
    <dbReference type="NCBI Taxonomy" id="179676"/>
    <lineage>
        <taxon>Eukaryota</taxon>
        <taxon>Metazoa</taxon>
        <taxon>Ecdysozoa</taxon>
        <taxon>Arthropoda</taxon>
        <taxon>Hexapoda</taxon>
        <taxon>Insecta</taxon>
        <taxon>Pterygota</taxon>
        <taxon>Neoptera</taxon>
        <taxon>Endopterygota</taxon>
        <taxon>Diptera</taxon>
        <taxon>Nematocera</taxon>
        <taxon>Chironomoidea</taxon>
        <taxon>Ceratopogonidae</taxon>
        <taxon>Ceratopogoninae</taxon>
        <taxon>Culicoides</taxon>
        <taxon>Monoculicoides</taxon>
    </lineage>
</organism>
<dbReference type="SUPFAM" id="SSF55718">
    <property type="entry name" value="SCP-like"/>
    <property type="match status" value="2"/>
</dbReference>
<evidence type="ECO:0000256" key="9">
    <source>
        <dbReference type="ARBA" id="ARBA00073497"/>
    </source>
</evidence>
<dbReference type="GO" id="GO:0018812">
    <property type="term" value="F:3-hydroxyacyl-CoA dehydratase activity"/>
    <property type="evidence" value="ECO:0007669"/>
    <property type="project" value="UniProtKB-ARBA"/>
</dbReference>
<dbReference type="Gene3D" id="3.10.129.10">
    <property type="entry name" value="Hotdog Thioesterase"/>
    <property type="match status" value="1"/>
</dbReference>
<dbReference type="Gene3D" id="1.10.287.4290">
    <property type="match status" value="1"/>
</dbReference>
<dbReference type="InterPro" id="IPR051687">
    <property type="entry name" value="Peroxisomal_Beta-Oxidation"/>
</dbReference>
<reference evidence="11" key="1">
    <citation type="submission" date="2018-04" db="EMBL/GenBank/DDBJ databases">
        <authorList>
            <person name="Go L.Y."/>
            <person name="Mitchell J.A."/>
        </authorList>
    </citation>
    <scope>NUCLEOTIDE SEQUENCE</scope>
    <source>
        <tissue evidence="11">Whole organism</tissue>
    </source>
</reference>
<dbReference type="VEuPathDB" id="VectorBase:CSON006813"/>
<comment type="similarity">
    <text evidence="3">Belongs to the short-chain dehydrogenases/reductases (SDR) family.</text>
</comment>
<sequence>MSTIRFDGRDTVAVITGAGSGLGREYALLFAQRGAKVIVNDLGGNFHGEGRSKQADVVVAEIKALGGQAAPDYNSVTDGEKIVQTAIDTYGRIDILVNNAGILRDKSFANMSDDEWNSIYDVHLKGAYKTTRAAWPYFRKQKYGRIIMTSSNSGVYGNFGQANYSAAKLGLVGFANTLAIEGAKYNIHCNVIVPTAASRMTEGILPEVFFKELKPKLITPVVVYLCSEECETNQAIIESAAGWATKLHIVRGKGAFLRASIDSDVSPEYVRDVWSKVIDMSEAERFDSNAEATGHLSNVLEQLQQQKTESKSLSVKKYCDSFTFNYKDLILYALGVGASVRVNGDLKYLYENYQGFSPLPTFFIQPGLMITLTSDIVGSALKKEVDLSQVFHGEQYLEVLHTLPTEGTLKTEAYIADILDKRSGAVVIVNAETFDSSGNLIVRTQSSVFIVGAGGFGGKKDSEKLISTVMPPNRAPDSSFEVKTSVNSAALFRLSGDLNPMHIDPGFSIIAGHKIPIMHGLCTMGISVKAIIEKYAGNQAESLRAVKARFSKPVIPGQTLNIQTWHIGNRIHFKTTVVETGQDVLVGGYVDLKDVSLNRTAGKKLQSDLVFQTIQQKIDENPKKAKAVNGVFLYKILDNGTVAKSWTLDLKNGKIYEGHVERIKIDTTLSIEDSVLMEIVQGKLNPQAAFMKGKLKITGNIMLTQKLIPLLKEEGVKANKTSAGKLQSDAIFNGIQDKIDANPDKAKSVNGVFLYKILKDGKIVKEWTLDLKNGKVFTKKPESIKIDTTLTVEDQDLVDIATNKLNPQSAFMKGKLKITGNIMLTQKLVPLLKNEAKL</sequence>
<evidence type="ECO:0000256" key="2">
    <source>
        <dbReference type="ARBA" id="ARBA00005005"/>
    </source>
</evidence>
<dbReference type="Pfam" id="PF00106">
    <property type="entry name" value="adh_short"/>
    <property type="match status" value="1"/>
</dbReference>
<dbReference type="Gene3D" id="3.40.50.720">
    <property type="entry name" value="NAD(P)-binding Rossmann-like Domain"/>
    <property type="match status" value="1"/>
</dbReference>
<comment type="pathway">
    <text evidence="2">Lipid metabolism; fatty acid beta-oxidation.</text>
</comment>
<keyword evidence="8" id="KW-0456">Lyase</keyword>
<dbReference type="InterPro" id="IPR003033">
    <property type="entry name" value="SCP2_sterol-bd_dom"/>
</dbReference>
<dbReference type="InterPro" id="IPR020904">
    <property type="entry name" value="Sc_DH/Rdtase_CS"/>
</dbReference>
<dbReference type="InterPro" id="IPR054357">
    <property type="entry name" value="MFE-2_N"/>
</dbReference>
<dbReference type="Gene3D" id="3.30.1050.10">
    <property type="entry name" value="SCP2 sterol-binding domain"/>
    <property type="match status" value="2"/>
</dbReference>
<dbReference type="PANTHER" id="PTHR45024:SF2">
    <property type="entry name" value="SCP2 DOMAIN-CONTAINING PROTEIN"/>
    <property type="match status" value="1"/>
</dbReference>
<dbReference type="CDD" id="cd03448">
    <property type="entry name" value="HDE_HSD"/>
    <property type="match status" value="1"/>
</dbReference>
<protein>
    <recommendedName>
        <fullName evidence="9">Peroxisomal multifunctional enzyme type 2</fullName>
    </recommendedName>
</protein>
<evidence type="ECO:0000313" key="11">
    <source>
        <dbReference type="EMBL" id="SSX02065.1"/>
    </source>
</evidence>